<feature type="compositionally biased region" description="Low complexity" evidence="2">
    <location>
        <begin position="105"/>
        <end position="128"/>
    </location>
</feature>
<dbReference type="PROSITE" id="PS50106">
    <property type="entry name" value="PDZ"/>
    <property type="match status" value="1"/>
</dbReference>
<dbReference type="STRING" id="1147741.A0A0R3RLI0"/>
<feature type="region of interest" description="Disordered" evidence="2">
    <location>
        <begin position="63"/>
        <end position="87"/>
    </location>
</feature>
<feature type="compositionally biased region" description="Basic and acidic residues" evidence="2">
    <location>
        <begin position="149"/>
        <end position="164"/>
    </location>
</feature>
<feature type="region of interest" description="Disordered" evidence="2">
    <location>
        <begin position="101"/>
        <end position="128"/>
    </location>
</feature>
<dbReference type="CDD" id="cd21180">
    <property type="entry name" value="GH2_GIPC"/>
    <property type="match status" value="1"/>
</dbReference>
<dbReference type="Pfam" id="PF25083">
    <property type="entry name" value="GIPC1_GH1"/>
    <property type="match status" value="1"/>
</dbReference>
<dbReference type="InterPro" id="IPR001478">
    <property type="entry name" value="PDZ"/>
</dbReference>
<dbReference type="InterPro" id="IPR036034">
    <property type="entry name" value="PDZ_sf"/>
</dbReference>
<reference evidence="5" key="1">
    <citation type="submission" date="2017-02" db="UniProtKB">
        <authorList>
            <consortium name="WormBaseParasite"/>
        </authorList>
    </citation>
    <scope>IDENTIFICATION</scope>
</reference>
<comment type="similarity">
    <text evidence="1">Belongs to the GIPC family.</text>
</comment>
<dbReference type="InterPro" id="IPR017379">
    <property type="entry name" value="GIPC1/2/3"/>
</dbReference>
<feature type="region of interest" description="Disordered" evidence="2">
    <location>
        <begin position="1"/>
        <end position="32"/>
    </location>
</feature>
<sequence length="485" mass="54184">MEGSGRVASRNLLRNLNGSTNGKNGGDRNCNARRIRQTSGTGYEGSSEGTQLKNLANISYDRRRSRSWQHHTQQLERSGPSGGLQPMYRGRRWRRRVMQKKARLANTSNAPPTTSSINTSTGSNNSISVKLPDQQQQWNSAPILLNGPMKEKPQQQQQKQHDRSTSGLFNEMKSDSIVKTCVINGNTKITFQVQLAHGSPTGIISGFNNITQLYQAIANCYDEISADDILYCTVNTHRISMDALLCSSIKINDLIFAHIAGQKKEVTLTKTESALGLTIADNGAGKAFIKRIAPATLTSKAKPGLEVGDFIEKINGESMVGRKHFDVARYLRALPIGSIFTIRLVEPKRTGFNFIASYTKPKRMRSILDTNETIRFKADGTIVVQEMPNELIINKMNDIFDSYFGFHDNDLAQTIWEMISSCTNFNDLKNVLKKSDINDFNFPTELYFDLWGTIDDYRNGRLGKVEMPLKKTANDGGSLPDEQKL</sequence>
<evidence type="ECO:0000313" key="5">
    <source>
        <dbReference type="WBParaSite" id="EEL_0000233901-mRNA-1"/>
    </source>
</evidence>
<evidence type="ECO:0000256" key="1">
    <source>
        <dbReference type="ARBA" id="ARBA00009011"/>
    </source>
</evidence>
<feature type="compositionally biased region" description="Polar residues" evidence="2">
    <location>
        <begin position="12"/>
        <end position="22"/>
    </location>
</feature>
<dbReference type="Pfam" id="PF00595">
    <property type="entry name" value="PDZ"/>
    <property type="match status" value="1"/>
</dbReference>
<dbReference type="Gene3D" id="2.30.42.10">
    <property type="match status" value="1"/>
</dbReference>
<dbReference type="PANTHER" id="PTHR12259:SF1">
    <property type="entry name" value="GH21964P"/>
    <property type="match status" value="1"/>
</dbReference>
<dbReference type="Proteomes" id="UP000050640">
    <property type="component" value="Unplaced"/>
</dbReference>
<dbReference type="InterPro" id="IPR055349">
    <property type="entry name" value="GH2_GIPC"/>
</dbReference>
<keyword evidence="4" id="KW-1185">Reference proteome</keyword>
<dbReference type="CDD" id="cd06707">
    <property type="entry name" value="PDZ_GIPC"/>
    <property type="match status" value="1"/>
</dbReference>
<dbReference type="Pfam" id="PF25082">
    <property type="entry name" value="GIPC1_GH2"/>
    <property type="match status" value="1"/>
</dbReference>
<dbReference type="SUPFAM" id="SSF50156">
    <property type="entry name" value="PDZ domain-like"/>
    <property type="match status" value="1"/>
</dbReference>
<evidence type="ECO:0000313" key="4">
    <source>
        <dbReference type="Proteomes" id="UP000050640"/>
    </source>
</evidence>
<dbReference type="WBParaSite" id="EEL_0000233901-mRNA-1">
    <property type="protein sequence ID" value="EEL_0000233901-mRNA-1"/>
    <property type="gene ID" value="EEL_0000233901"/>
</dbReference>
<proteinExistence type="inferred from homology"/>
<accession>A0A0R3RLI0</accession>
<feature type="region of interest" description="Disordered" evidence="2">
    <location>
        <begin position="145"/>
        <end position="165"/>
    </location>
</feature>
<dbReference type="AlphaFoldDB" id="A0A0R3RLI0"/>
<evidence type="ECO:0000259" key="3">
    <source>
        <dbReference type="PROSITE" id="PS50106"/>
    </source>
</evidence>
<name>A0A0R3RLI0_9BILA</name>
<protein>
    <submittedName>
        <fullName evidence="5">PDZ domain-containing protein</fullName>
    </submittedName>
</protein>
<dbReference type="SMART" id="SM00228">
    <property type="entry name" value="PDZ"/>
    <property type="match status" value="1"/>
</dbReference>
<evidence type="ECO:0000256" key="2">
    <source>
        <dbReference type="SAM" id="MobiDB-lite"/>
    </source>
</evidence>
<dbReference type="InterPro" id="IPR056814">
    <property type="entry name" value="GIPC1-3_GH1"/>
</dbReference>
<dbReference type="PANTHER" id="PTHR12259">
    <property type="entry name" value="RGS-GAIP INTERACTING PROTEIN GIPC"/>
    <property type="match status" value="1"/>
</dbReference>
<feature type="domain" description="PDZ" evidence="3">
    <location>
        <begin position="265"/>
        <end position="332"/>
    </location>
</feature>
<organism evidence="4 5">
    <name type="scientific">Elaeophora elaphi</name>
    <dbReference type="NCBI Taxonomy" id="1147741"/>
    <lineage>
        <taxon>Eukaryota</taxon>
        <taxon>Metazoa</taxon>
        <taxon>Ecdysozoa</taxon>
        <taxon>Nematoda</taxon>
        <taxon>Chromadorea</taxon>
        <taxon>Rhabditida</taxon>
        <taxon>Spirurina</taxon>
        <taxon>Spiruromorpha</taxon>
        <taxon>Filarioidea</taxon>
        <taxon>Onchocercidae</taxon>
        <taxon>Elaeophora</taxon>
    </lineage>
</organism>